<dbReference type="CDD" id="cd00130">
    <property type="entry name" value="PAS"/>
    <property type="match status" value="1"/>
</dbReference>
<keyword evidence="4" id="KW-1185">Reference proteome</keyword>
<sequence>MVEQRTKAEGYGRTSALYEPPANVDETERLRHERNFWKHLFEDLVEEFPEPVLVVDDGGSLTHWNAAQEEAMGRGREEVLGKHVYDVIGTESQDETLAETLVRTGDSIREEEVRSGVDPNGEPWHIRAAGQPLRGPDGRVVGAFEYVSWVTELVEQRRRIERVQERISHEVETAVAELLEASRRVADGSGEIDAVAGEQAENLLEVRAEMESLSATVEEIASSADEVSR</sequence>
<feature type="non-terminal residue" evidence="3">
    <location>
        <position position="229"/>
    </location>
</feature>
<protein>
    <submittedName>
        <fullName evidence="3">PAS domain-containing protein</fullName>
    </submittedName>
</protein>
<proteinExistence type="predicted"/>
<dbReference type="EMBL" id="JBHSWU010000059">
    <property type="protein sequence ID" value="MFC6723858.1"/>
    <property type="molecule type" value="Genomic_DNA"/>
</dbReference>
<dbReference type="SMART" id="SM00091">
    <property type="entry name" value="PAS"/>
    <property type="match status" value="1"/>
</dbReference>
<dbReference type="Gene3D" id="1.10.287.950">
    <property type="entry name" value="Methyl-accepting chemotaxis protein"/>
    <property type="match status" value="1"/>
</dbReference>
<dbReference type="InterPro" id="IPR000014">
    <property type="entry name" value="PAS"/>
</dbReference>
<feature type="region of interest" description="Disordered" evidence="1">
    <location>
        <begin position="1"/>
        <end position="24"/>
    </location>
</feature>
<name>A0ABD5RXW0_9EURY</name>
<feature type="domain" description="PAS" evidence="2">
    <location>
        <begin position="37"/>
        <end position="95"/>
    </location>
</feature>
<gene>
    <name evidence="3" type="ORF">ACFQE1_05595</name>
</gene>
<evidence type="ECO:0000259" key="2">
    <source>
        <dbReference type="PROSITE" id="PS50112"/>
    </source>
</evidence>
<dbReference type="AlphaFoldDB" id="A0ABD5RXW0"/>
<dbReference type="Proteomes" id="UP001596328">
    <property type="component" value="Unassembled WGS sequence"/>
</dbReference>
<accession>A0ABD5RXW0</accession>
<dbReference type="Pfam" id="PF00989">
    <property type="entry name" value="PAS"/>
    <property type="match status" value="1"/>
</dbReference>
<comment type="caution">
    <text evidence="3">The sequence shown here is derived from an EMBL/GenBank/DDBJ whole genome shotgun (WGS) entry which is preliminary data.</text>
</comment>
<evidence type="ECO:0000313" key="4">
    <source>
        <dbReference type="Proteomes" id="UP001596328"/>
    </source>
</evidence>
<dbReference type="NCBIfam" id="TIGR00229">
    <property type="entry name" value="sensory_box"/>
    <property type="match status" value="1"/>
</dbReference>
<dbReference type="Gene3D" id="3.30.450.20">
    <property type="entry name" value="PAS domain"/>
    <property type="match status" value="1"/>
</dbReference>
<dbReference type="InterPro" id="IPR013767">
    <property type="entry name" value="PAS_fold"/>
</dbReference>
<dbReference type="PROSITE" id="PS50112">
    <property type="entry name" value="PAS"/>
    <property type="match status" value="1"/>
</dbReference>
<evidence type="ECO:0000313" key="3">
    <source>
        <dbReference type="EMBL" id="MFC6723858.1"/>
    </source>
</evidence>
<feature type="compositionally biased region" description="Basic and acidic residues" evidence="1">
    <location>
        <begin position="1"/>
        <end position="10"/>
    </location>
</feature>
<dbReference type="InterPro" id="IPR035965">
    <property type="entry name" value="PAS-like_dom_sf"/>
</dbReference>
<reference evidence="3 4" key="1">
    <citation type="journal article" date="2019" name="Int. J. Syst. Evol. Microbiol.">
        <title>The Global Catalogue of Microorganisms (GCM) 10K type strain sequencing project: providing services to taxonomists for standard genome sequencing and annotation.</title>
        <authorList>
            <consortium name="The Broad Institute Genomics Platform"/>
            <consortium name="The Broad Institute Genome Sequencing Center for Infectious Disease"/>
            <person name="Wu L."/>
            <person name="Ma J."/>
        </authorList>
    </citation>
    <scope>NUCLEOTIDE SEQUENCE [LARGE SCALE GENOMIC DNA]</scope>
    <source>
        <strain evidence="3 4">NBRC 111368</strain>
    </source>
</reference>
<organism evidence="3 4">
    <name type="scientific">Halobium palmae</name>
    <dbReference type="NCBI Taxonomy" id="1776492"/>
    <lineage>
        <taxon>Archaea</taxon>
        <taxon>Methanobacteriati</taxon>
        <taxon>Methanobacteriota</taxon>
        <taxon>Stenosarchaea group</taxon>
        <taxon>Halobacteria</taxon>
        <taxon>Halobacteriales</taxon>
        <taxon>Haloferacaceae</taxon>
        <taxon>Halobium</taxon>
    </lineage>
</organism>
<dbReference type="SUPFAM" id="SSF55785">
    <property type="entry name" value="PYP-like sensor domain (PAS domain)"/>
    <property type="match status" value="1"/>
</dbReference>
<evidence type="ECO:0000256" key="1">
    <source>
        <dbReference type="SAM" id="MobiDB-lite"/>
    </source>
</evidence>